<dbReference type="GO" id="GO:0051082">
    <property type="term" value="F:unfolded protein binding"/>
    <property type="evidence" value="ECO:0007669"/>
    <property type="project" value="TreeGrafter"/>
</dbReference>
<reference evidence="5" key="1">
    <citation type="submission" date="2021-01" db="EMBL/GenBank/DDBJ databases">
        <authorList>
            <consortium name="Genoscope - CEA"/>
            <person name="William W."/>
        </authorList>
    </citation>
    <scope>NUCLEOTIDE SEQUENCE</scope>
</reference>
<feature type="domain" description="SHQ1-like CS" evidence="4">
    <location>
        <begin position="6"/>
        <end position="98"/>
    </location>
</feature>
<evidence type="ECO:0000259" key="3">
    <source>
        <dbReference type="Pfam" id="PF04925"/>
    </source>
</evidence>
<feature type="domain" description="Shq1 C-terminal" evidence="3">
    <location>
        <begin position="213"/>
        <end position="389"/>
    </location>
</feature>
<gene>
    <name evidence="5" type="ORF">PPENT_87.1.T0140153</name>
</gene>
<dbReference type="InterPro" id="IPR039742">
    <property type="entry name" value="Shq1"/>
</dbReference>
<dbReference type="GO" id="GO:0000493">
    <property type="term" value="P:box H/ACA snoRNP assembly"/>
    <property type="evidence" value="ECO:0007669"/>
    <property type="project" value="InterPro"/>
</dbReference>
<dbReference type="PANTHER" id="PTHR12967:SF0">
    <property type="entry name" value="PROTEIN SHQ1 HOMOLOG"/>
    <property type="match status" value="1"/>
</dbReference>
<evidence type="ECO:0000256" key="1">
    <source>
        <dbReference type="ARBA" id="ARBA00005607"/>
    </source>
</evidence>
<feature type="coiled-coil region" evidence="2">
    <location>
        <begin position="369"/>
        <end position="396"/>
    </location>
</feature>
<dbReference type="Proteomes" id="UP000689195">
    <property type="component" value="Unassembled WGS sequence"/>
</dbReference>
<keyword evidence="6" id="KW-1185">Reference proteome</keyword>
<keyword evidence="2" id="KW-0175">Coiled coil</keyword>
<evidence type="ECO:0000256" key="2">
    <source>
        <dbReference type="SAM" id="Coils"/>
    </source>
</evidence>
<sequence length="403" mass="47886">MPLIIPEFFIEQDEKYIIIKLKLPYVKPTKSEFNMMGKQFSFFLKPYLLQLTFNEFLKDAEQPAKAVYDPEIWSLKVYLEKLNIGEHFTELDMIGLLMNKKSKKNKQFKGQLIEVIESTNDKQESQNIDQNQDEQQEGYVNPYCYGFNNQYKDVFDDLEEELYEIAILDPKQIAKQDRKSLAFQFIQKQFDKDTYLYDLLENEQVDEILIYEFKFQQQFNIDEINQISKLGKREYLIENKEYCLFGIIDILFAFLYENSLFQGDLNLESAITINQLSSQFQAFYIENDLENVLINNYQRALTFPMIRSFEICVKTKNLLIEVLQNKIQIIKILLAVEGLFAKAKPRNYLNLIYLQDYIVWAQSIKEEDLQTLSKQIKKLKIDKSQLQLNIPIIENEAIQQFQE</sequence>
<dbReference type="EMBL" id="CAJJDO010000014">
    <property type="protein sequence ID" value="CAD8145259.1"/>
    <property type="molecule type" value="Genomic_DNA"/>
</dbReference>
<organism evidence="5 6">
    <name type="scientific">Paramecium pentaurelia</name>
    <dbReference type="NCBI Taxonomy" id="43138"/>
    <lineage>
        <taxon>Eukaryota</taxon>
        <taxon>Sar</taxon>
        <taxon>Alveolata</taxon>
        <taxon>Ciliophora</taxon>
        <taxon>Intramacronucleata</taxon>
        <taxon>Oligohymenophorea</taxon>
        <taxon>Peniculida</taxon>
        <taxon>Parameciidae</taxon>
        <taxon>Paramecium</taxon>
    </lineage>
</organism>
<comment type="caution">
    <text evidence="5">The sequence shown here is derived from an EMBL/GenBank/DDBJ whole genome shotgun (WGS) entry which is preliminary data.</text>
</comment>
<protein>
    <recommendedName>
        <fullName evidence="7">Protein SHQ1 homolog</fullName>
    </recommendedName>
</protein>
<dbReference type="GO" id="GO:0005737">
    <property type="term" value="C:cytoplasm"/>
    <property type="evidence" value="ECO:0007669"/>
    <property type="project" value="TreeGrafter"/>
</dbReference>
<dbReference type="Pfam" id="PF04925">
    <property type="entry name" value="SHQ1"/>
    <property type="match status" value="1"/>
</dbReference>
<name>A0A8S1T135_9CILI</name>
<dbReference type="AlphaFoldDB" id="A0A8S1T135"/>
<proteinExistence type="inferred from homology"/>
<comment type="similarity">
    <text evidence="1">Belongs to the SHQ1 family.</text>
</comment>
<dbReference type="Pfam" id="PF21413">
    <property type="entry name" value="SHQ1-like_CS"/>
    <property type="match status" value="1"/>
</dbReference>
<evidence type="ECO:0000259" key="4">
    <source>
        <dbReference type="Pfam" id="PF21413"/>
    </source>
</evidence>
<dbReference type="GO" id="GO:0005654">
    <property type="term" value="C:nucleoplasm"/>
    <property type="evidence" value="ECO:0007669"/>
    <property type="project" value="TreeGrafter"/>
</dbReference>
<dbReference type="PANTHER" id="PTHR12967">
    <property type="entry name" value="PROTEIN SHQ1 HOMOLOG"/>
    <property type="match status" value="1"/>
</dbReference>
<evidence type="ECO:0008006" key="7">
    <source>
        <dbReference type="Google" id="ProtNLM"/>
    </source>
</evidence>
<dbReference type="InterPro" id="IPR007009">
    <property type="entry name" value="Shq1_C"/>
</dbReference>
<evidence type="ECO:0000313" key="6">
    <source>
        <dbReference type="Proteomes" id="UP000689195"/>
    </source>
</evidence>
<dbReference type="OrthoDB" id="73639at2759"/>
<evidence type="ECO:0000313" key="5">
    <source>
        <dbReference type="EMBL" id="CAD8145259.1"/>
    </source>
</evidence>
<accession>A0A8S1T135</accession>
<dbReference type="InterPro" id="IPR048696">
    <property type="entry name" value="SHQ1-like_CS"/>
</dbReference>